<organism evidence="9 10">
    <name type="scientific">Colletotrichum gloeosporioides (strain Cg-14)</name>
    <name type="common">Anthracnose fungus</name>
    <name type="synonym">Glomerella cingulata</name>
    <dbReference type="NCBI Taxonomy" id="1237896"/>
    <lineage>
        <taxon>Eukaryota</taxon>
        <taxon>Fungi</taxon>
        <taxon>Dikarya</taxon>
        <taxon>Ascomycota</taxon>
        <taxon>Pezizomycotina</taxon>
        <taxon>Sordariomycetes</taxon>
        <taxon>Hypocreomycetidae</taxon>
        <taxon>Glomerellales</taxon>
        <taxon>Glomerellaceae</taxon>
        <taxon>Colletotrichum</taxon>
        <taxon>Colletotrichum gloeosporioides species complex</taxon>
    </lineage>
</organism>
<dbReference type="HOGENOM" id="CLU_036896_0_0_1"/>
<dbReference type="AlphaFoldDB" id="T0LWK8"/>
<feature type="region of interest" description="Disordered" evidence="7">
    <location>
        <begin position="272"/>
        <end position="325"/>
    </location>
</feature>
<evidence type="ECO:0000256" key="6">
    <source>
        <dbReference type="ARBA" id="ARBA00049660"/>
    </source>
</evidence>
<dbReference type="STRING" id="1237896.T0LWK8"/>
<keyword evidence="4 8" id="KW-1133">Transmembrane helix</keyword>
<dbReference type="PANTHER" id="PTHR30520">
    <property type="entry name" value="FORMATE TRANSPORTER-RELATED"/>
    <property type="match status" value="1"/>
</dbReference>
<dbReference type="OMA" id="FEHTVVN"/>
<keyword evidence="2" id="KW-0813">Transport</keyword>
<evidence type="ECO:0000313" key="10">
    <source>
        <dbReference type="Proteomes" id="UP000015530"/>
    </source>
</evidence>
<evidence type="ECO:0000256" key="4">
    <source>
        <dbReference type="ARBA" id="ARBA00022989"/>
    </source>
</evidence>
<dbReference type="GO" id="GO:0005886">
    <property type="term" value="C:plasma membrane"/>
    <property type="evidence" value="ECO:0007669"/>
    <property type="project" value="TreeGrafter"/>
</dbReference>
<comment type="similarity">
    <text evidence="6">Belongs to the FNT transporter (TC 1.A.16) family.</text>
</comment>
<evidence type="ECO:0000256" key="3">
    <source>
        <dbReference type="ARBA" id="ARBA00022692"/>
    </source>
</evidence>
<comment type="caution">
    <text evidence="9">The sequence shown here is derived from an EMBL/GenBank/DDBJ whole genome shotgun (WGS) entry which is preliminary data.</text>
</comment>
<dbReference type="InterPro" id="IPR023271">
    <property type="entry name" value="Aquaporin-like"/>
</dbReference>
<dbReference type="Pfam" id="PF01226">
    <property type="entry name" value="Form_Nir_trans"/>
    <property type="match status" value="1"/>
</dbReference>
<dbReference type="PANTHER" id="PTHR30520:SF6">
    <property type="entry name" value="FORMATE_NITRATE FAMILY TRANSPORTER (EUROFUNG)"/>
    <property type="match status" value="1"/>
</dbReference>
<name>T0LWK8_COLGC</name>
<proteinExistence type="inferred from homology"/>
<dbReference type="GO" id="GO:0015513">
    <property type="term" value="F:high-affinity secondary active nitrite transmembrane transporter activity"/>
    <property type="evidence" value="ECO:0007669"/>
    <property type="project" value="TreeGrafter"/>
</dbReference>
<feature type="compositionally biased region" description="Basic and acidic residues" evidence="7">
    <location>
        <begin position="278"/>
        <end position="289"/>
    </location>
</feature>
<accession>T0LWK8</accession>
<dbReference type="GO" id="GO:0015707">
    <property type="term" value="P:nitrite transport"/>
    <property type="evidence" value="ECO:0007669"/>
    <property type="project" value="TreeGrafter"/>
</dbReference>
<feature type="transmembrane region" description="Helical" evidence="8">
    <location>
        <begin position="165"/>
        <end position="185"/>
    </location>
</feature>
<evidence type="ECO:0000313" key="9">
    <source>
        <dbReference type="EMBL" id="EQB56081.1"/>
    </source>
</evidence>
<evidence type="ECO:0008006" key="11">
    <source>
        <dbReference type="Google" id="ProtNLM"/>
    </source>
</evidence>
<evidence type="ECO:0000256" key="5">
    <source>
        <dbReference type="ARBA" id="ARBA00023136"/>
    </source>
</evidence>
<feature type="transmembrane region" description="Helical" evidence="8">
    <location>
        <begin position="35"/>
        <end position="58"/>
    </location>
</feature>
<dbReference type="Proteomes" id="UP000015530">
    <property type="component" value="Unassembled WGS sequence"/>
</dbReference>
<sequence>MQGLYENADAHSAQKSCQIITRSGLSKAKLSLGDLIVKSFFGGIFISLGSLFNLVVAGGSPSLRSSDPGLATLVAAFTFPIGFVLTIFTNVELVTSNMAVMMYTTLQRKTSWYDLGRNWVVSYIFNLAGCLFFAGVLSWWSNALDSDAQSTYAVTQAEGRVNINWGYNFTRGIGCNWLVGLAVFMSSSCRDGFSKIVGIWIPIWAFVCLGYQHSIANFFLVPIGMFYGTNFGVGKFIYQSVIPVTLGNIVGGALMVGVVLWFLYGIDGDPSTQASGNREMKESQSEHEGSPNGHISQTRYGFVDRNNPSTDRYGGARGGSELDLV</sequence>
<evidence type="ECO:0000256" key="8">
    <source>
        <dbReference type="SAM" id="Phobius"/>
    </source>
</evidence>
<keyword evidence="3 8" id="KW-0812">Transmembrane</keyword>
<reference evidence="10" key="1">
    <citation type="journal article" date="2013" name="Mol. Plant Microbe Interact.">
        <title>Global aspects of pacC regulation of pathogenicity genes in Colletotrichum gloeosporioides as revealed by transcriptome analysis.</title>
        <authorList>
            <person name="Alkan N."/>
            <person name="Meng X."/>
            <person name="Friedlander G."/>
            <person name="Reuveni E."/>
            <person name="Sukno S."/>
            <person name="Sherman A."/>
            <person name="Thon M."/>
            <person name="Fluhr R."/>
            <person name="Prusky D."/>
        </authorList>
    </citation>
    <scope>NUCLEOTIDE SEQUENCE [LARGE SCALE GENOMIC DNA]</scope>
    <source>
        <strain evidence="10">Cg-14</strain>
    </source>
</reference>
<dbReference type="FunFam" id="1.20.1080.10:FF:000011">
    <property type="entry name" value="Formate family transporter"/>
    <property type="match status" value="1"/>
</dbReference>
<feature type="transmembrane region" description="Helical" evidence="8">
    <location>
        <begin position="115"/>
        <end position="140"/>
    </location>
</feature>
<evidence type="ECO:0000256" key="1">
    <source>
        <dbReference type="ARBA" id="ARBA00004141"/>
    </source>
</evidence>
<comment type="subcellular location">
    <subcellularLocation>
        <location evidence="1">Membrane</location>
        <topology evidence="1">Multi-pass membrane protein</topology>
    </subcellularLocation>
</comment>
<evidence type="ECO:0000256" key="7">
    <source>
        <dbReference type="SAM" id="MobiDB-lite"/>
    </source>
</evidence>
<gene>
    <name evidence="9" type="ORF">CGLO_03920</name>
</gene>
<protein>
    <recommendedName>
        <fullName evidence="11">Formate/nitrite transporter</fullName>
    </recommendedName>
</protein>
<feature type="transmembrane region" description="Helical" evidence="8">
    <location>
        <begin position="241"/>
        <end position="264"/>
    </location>
</feature>
<keyword evidence="5 8" id="KW-0472">Membrane</keyword>
<dbReference type="EMBL" id="AMYD01000797">
    <property type="protein sequence ID" value="EQB56081.1"/>
    <property type="molecule type" value="Genomic_DNA"/>
</dbReference>
<feature type="transmembrane region" description="Helical" evidence="8">
    <location>
        <begin position="197"/>
        <end position="221"/>
    </location>
</feature>
<evidence type="ECO:0000256" key="2">
    <source>
        <dbReference type="ARBA" id="ARBA00022448"/>
    </source>
</evidence>
<dbReference type="InterPro" id="IPR000292">
    <property type="entry name" value="For/NO2_transpt"/>
</dbReference>
<dbReference type="OrthoDB" id="4829at2759"/>
<feature type="transmembrane region" description="Helical" evidence="8">
    <location>
        <begin position="70"/>
        <end position="94"/>
    </location>
</feature>
<dbReference type="Gene3D" id="1.20.1080.10">
    <property type="entry name" value="Glycerol uptake facilitator protein"/>
    <property type="match status" value="1"/>
</dbReference>